<dbReference type="Proteomes" id="UP000004277">
    <property type="component" value="Unassembled WGS sequence"/>
</dbReference>
<gene>
    <name evidence="1" type="ORF">MW7_013465</name>
</gene>
<keyword evidence="2" id="KW-1185">Reference proteome</keyword>
<proteinExistence type="predicted"/>
<sequence>MFQFTSTQLEWQRKAREMAAAVMAPRAAETDRTEQYPWEVVGAMRDAGFMGMTIPQAYGGKGASCLEAVLVIEAFSQVCAASGRIAVESNMGAIGAIMKYGTEEQKQLGARLVLDGDKPAICITEPGAGSSATDLRTTATRHGDHWRLNGEKHWITGGGVSRLHLVFARVMDDGMDRGIAGFIVVGPDVPGMTIKRLYAMGIRGVPEGHITFDNVEVHTSMMVSPPGGPERGFAGLMNAYNAQRVGAATVALGVAQSAYELARDYALKREQFGRPIAEFQGIQWMLADMSVQLEAARALIYKAALSGTEFPDILAAAQAKVLASDMALKVTSDALQIHGAVGYGRALPLERMLRDARMFTISGGTGQVLRNQIASKLLGHKLPQTRDGYLKHPIGSGSAS</sequence>
<comment type="caution">
    <text evidence="1">The sequence shown here is derived from an EMBL/GenBank/DDBJ whole genome shotgun (WGS) entry which is preliminary data.</text>
</comment>
<evidence type="ECO:0000313" key="2">
    <source>
        <dbReference type="Proteomes" id="UP000004277"/>
    </source>
</evidence>
<dbReference type="EMBL" id="AKCV02000025">
    <property type="protein sequence ID" value="TMS56975.1"/>
    <property type="molecule type" value="Genomic_DNA"/>
</dbReference>
<organism evidence="1 2">
    <name type="scientific">Imbroritus primus</name>
    <dbReference type="NCBI Taxonomy" id="3058603"/>
    <lineage>
        <taxon>Bacteria</taxon>
        <taxon>Pseudomonadati</taxon>
        <taxon>Pseudomonadota</taxon>
        <taxon>Betaproteobacteria</taxon>
        <taxon>Burkholderiales</taxon>
        <taxon>Burkholderiaceae</taxon>
        <taxon>Imbroritus</taxon>
    </lineage>
</organism>
<name>A0ACD3SL97_9BURK</name>
<protein>
    <submittedName>
        <fullName evidence="1">Acyl-CoA dehydrogenase</fullName>
    </submittedName>
</protein>
<evidence type="ECO:0000313" key="1">
    <source>
        <dbReference type="EMBL" id="TMS56975.1"/>
    </source>
</evidence>
<reference evidence="1" key="1">
    <citation type="submission" date="2019-05" db="EMBL/GenBank/DDBJ databases">
        <title>Revised genome assembly of Burkholderiaceae (previously Ralstonia) sp. PBA.</title>
        <authorList>
            <person name="Gan H.M."/>
        </authorList>
    </citation>
    <scope>NUCLEOTIDE SEQUENCE</scope>
    <source>
        <strain evidence="1">PBA</strain>
    </source>
</reference>
<accession>A0ACD3SL97</accession>